<evidence type="ECO:0000256" key="2">
    <source>
        <dbReference type="ARBA" id="ARBA00022989"/>
    </source>
</evidence>
<dbReference type="PANTHER" id="PTHR31218">
    <property type="entry name" value="WAT1-RELATED PROTEIN"/>
    <property type="match status" value="1"/>
</dbReference>
<dbReference type="EMBL" id="CAKOAT010697376">
    <property type="protein sequence ID" value="CAH8386099.1"/>
    <property type="molecule type" value="Genomic_DNA"/>
</dbReference>
<name>A0ABC8LRJ5_ERUVS</name>
<dbReference type="Proteomes" id="UP001642260">
    <property type="component" value="Unassembled WGS sequence"/>
</dbReference>
<proteinExistence type="predicted"/>
<comment type="caution">
    <text evidence="5">The sequence shown here is derived from an EMBL/GenBank/DDBJ whole genome shotgun (WGS) entry which is preliminary data.</text>
</comment>
<feature type="transmembrane region" description="Helical" evidence="4">
    <location>
        <begin position="29"/>
        <end position="46"/>
    </location>
</feature>
<accession>A0ABC8LRJ5</accession>
<dbReference type="InterPro" id="IPR030184">
    <property type="entry name" value="WAT1-related"/>
</dbReference>
<evidence type="ECO:0008006" key="7">
    <source>
        <dbReference type="Google" id="ProtNLM"/>
    </source>
</evidence>
<dbReference type="AlphaFoldDB" id="A0ABC8LRJ5"/>
<keyword evidence="6" id="KW-1185">Reference proteome</keyword>
<reference evidence="5 6" key="1">
    <citation type="submission" date="2022-03" db="EMBL/GenBank/DDBJ databases">
        <authorList>
            <person name="Macdonald S."/>
            <person name="Ahmed S."/>
            <person name="Newling K."/>
        </authorList>
    </citation>
    <scope>NUCLEOTIDE SEQUENCE [LARGE SCALE GENOMIC DNA]</scope>
</reference>
<gene>
    <name evidence="5" type="ORF">ERUC_LOCUS38582</name>
</gene>
<keyword evidence="2 4" id="KW-1133">Transmembrane helix</keyword>
<keyword evidence="3 4" id="KW-0472">Membrane</keyword>
<evidence type="ECO:0000313" key="6">
    <source>
        <dbReference type="Proteomes" id="UP001642260"/>
    </source>
</evidence>
<organism evidence="5 6">
    <name type="scientific">Eruca vesicaria subsp. sativa</name>
    <name type="common">Garden rocket</name>
    <name type="synonym">Eruca sativa</name>
    <dbReference type="NCBI Taxonomy" id="29727"/>
    <lineage>
        <taxon>Eukaryota</taxon>
        <taxon>Viridiplantae</taxon>
        <taxon>Streptophyta</taxon>
        <taxon>Embryophyta</taxon>
        <taxon>Tracheophyta</taxon>
        <taxon>Spermatophyta</taxon>
        <taxon>Magnoliopsida</taxon>
        <taxon>eudicotyledons</taxon>
        <taxon>Gunneridae</taxon>
        <taxon>Pentapetalae</taxon>
        <taxon>rosids</taxon>
        <taxon>malvids</taxon>
        <taxon>Brassicales</taxon>
        <taxon>Brassicaceae</taxon>
        <taxon>Brassiceae</taxon>
        <taxon>Eruca</taxon>
    </lineage>
</organism>
<sequence>MGMLEATVLALICERKNMSAWKIHPDMKLLASIYGGIVSGLAYYLIGVVSKERGPMFVSAFNPLSMGIGVVGSVVIVLGIYLVLWGQSKDNRGQFPPNAGCAKTMVEVDEQMVLTPDNNQVLRQP</sequence>
<evidence type="ECO:0000256" key="4">
    <source>
        <dbReference type="SAM" id="Phobius"/>
    </source>
</evidence>
<evidence type="ECO:0000313" key="5">
    <source>
        <dbReference type="EMBL" id="CAH8386099.1"/>
    </source>
</evidence>
<keyword evidence="1 4" id="KW-0812">Transmembrane</keyword>
<evidence type="ECO:0000256" key="1">
    <source>
        <dbReference type="ARBA" id="ARBA00022692"/>
    </source>
</evidence>
<evidence type="ECO:0000256" key="3">
    <source>
        <dbReference type="ARBA" id="ARBA00023136"/>
    </source>
</evidence>
<feature type="transmembrane region" description="Helical" evidence="4">
    <location>
        <begin position="66"/>
        <end position="85"/>
    </location>
</feature>
<protein>
    <recommendedName>
        <fullName evidence="7">WAT1-related protein</fullName>
    </recommendedName>
</protein>